<accession>A0A0B7NRG9</accession>
<keyword evidence="7" id="KW-0378">Hydrolase</keyword>
<keyword evidence="5" id="KW-0046">Antibiotic resistance</keyword>
<proteinExistence type="predicted"/>
<dbReference type="GO" id="GO:0046677">
    <property type="term" value="P:response to antibiotic"/>
    <property type="evidence" value="ECO:0007669"/>
    <property type="project" value="UniProtKB-KW"/>
</dbReference>
<dbReference type="PANTHER" id="PTHR42711:SF19">
    <property type="entry name" value="DOXORUBICIN RESISTANCE ATP-BINDING PROTEIN DRRA"/>
    <property type="match status" value="1"/>
</dbReference>
<evidence type="ECO:0000256" key="3">
    <source>
        <dbReference type="ARBA" id="ARBA00022741"/>
    </source>
</evidence>
<reference evidence="7" key="1">
    <citation type="submission" date="2014-08" db="EMBL/GenBank/DDBJ databases">
        <authorList>
            <person name="Falentin Helene"/>
        </authorList>
    </citation>
    <scope>NUCLEOTIDE SEQUENCE</scope>
</reference>
<evidence type="ECO:0000256" key="1">
    <source>
        <dbReference type="ARBA" id="ARBA00004202"/>
    </source>
</evidence>
<dbReference type="InterPro" id="IPR003439">
    <property type="entry name" value="ABC_transporter-like_ATP-bd"/>
</dbReference>
<protein>
    <submittedName>
        <fullName evidence="7">ABC superfamily ATP binding cassette transporter, ABC protein</fullName>
        <ecNumber evidence="7">3.6.3.-</ecNumber>
    </submittedName>
</protein>
<name>A0A0B7NRG9_PROFF</name>
<dbReference type="PROSITE" id="PS50893">
    <property type="entry name" value="ABC_TRANSPORTER_2"/>
    <property type="match status" value="1"/>
</dbReference>
<evidence type="ECO:0000256" key="5">
    <source>
        <dbReference type="ARBA" id="ARBA00023251"/>
    </source>
</evidence>
<comment type="subcellular location">
    <subcellularLocation>
        <location evidence="1">Cell membrane</location>
        <topology evidence="1">Peripheral membrane protein</topology>
    </subcellularLocation>
</comment>
<evidence type="ECO:0000313" key="7">
    <source>
        <dbReference type="EMBL" id="CEP26455.1"/>
    </source>
</evidence>
<dbReference type="GO" id="GO:0005886">
    <property type="term" value="C:plasma membrane"/>
    <property type="evidence" value="ECO:0007669"/>
    <property type="project" value="UniProtKB-SubCell"/>
</dbReference>
<dbReference type="Pfam" id="PF00005">
    <property type="entry name" value="ABC_tran"/>
    <property type="match status" value="1"/>
</dbReference>
<evidence type="ECO:0000259" key="6">
    <source>
        <dbReference type="PROSITE" id="PS50893"/>
    </source>
</evidence>
<evidence type="ECO:0000256" key="2">
    <source>
        <dbReference type="ARBA" id="ARBA00022448"/>
    </source>
</evidence>
<dbReference type="Gene3D" id="3.40.50.300">
    <property type="entry name" value="P-loop containing nucleotide triphosphate hydrolases"/>
    <property type="match status" value="1"/>
</dbReference>
<dbReference type="SMART" id="SM00382">
    <property type="entry name" value="AAA"/>
    <property type="match status" value="1"/>
</dbReference>
<keyword evidence="3" id="KW-0547">Nucleotide-binding</keyword>
<dbReference type="AlphaFoldDB" id="A0A0B7NRG9"/>
<keyword evidence="4" id="KW-0067">ATP-binding</keyword>
<dbReference type="SUPFAM" id="SSF52540">
    <property type="entry name" value="P-loop containing nucleoside triphosphate hydrolases"/>
    <property type="match status" value="1"/>
</dbReference>
<dbReference type="EC" id="3.6.3.-" evidence="7"/>
<dbReference type="InterPro" id="IPR050763">
    <property type="entry name" value="ABC_transporter_ATP-binding"/>
</dbReference>
<evidence type="ECO:0000256" key="4">
    <source>
        <dbReference type="ARBA" id="ARBA00022840"/>
    </source>
</evidence>
<dbReference type="GO" id="GO:0005524">
    <property type="term" value="F:ATP binding"/>
    <property type="evidence" value="ECO:0007669"/>
    <property type="project" value="UniProtKB-KW"/>
</dbReference>
<dbReference type="EMBL" id="LM676412">
    <property type="protein sequence ID" value="CEP26455.1"/>
    <property type="molecule type" value="Genomic_DNA"/>
</dbReference>
<keyword evidence="2" id="KW-0813">Transport</keyword>
<dbReference type="GO" id="GO:0016887">
    <property type="term" value="F:ATP hydrolysis activity"/>
    <property type="evidence" value="ECO:0007669"/>
    <property type="project" value="InterPro"/>
</dbReference>
<dbReference type="PANTHER" id="PTHR42711">
    <property type="entry name" value="ABC TRANSPORTER ATP-BINDING PROTEIN"/>
    <property type="match status" value="1"/>
</dbReference>
<gene>
    <name evidence="7" type="primary">thrB2</name>
    <name evidence="7" type="ORF">PFCIRM138_07640</name>
</gene>
<feature type="domain" description="ABC transporter" evidence="6">
    <location>
        <begin position="2"/>
        <end position="232"/>
    </location>
</feature>
<dbReference type="InterPro" id="IPR003593">
    <property type="entry name" value="AAA+_ATPase"/>
</dbReference>
<organism evidence="7">
    <name type="scientific">Propionibacterium freudenreichii subsp. freudenreichii</name>
    <dbReference type="NCBI Taxonomy" id="66712"/>
    <lineage>
        <taxon>Bacteria</taxon>
        <taxon>Bacillati</taxon>
        <taxon>Actinomycetota</taxon>
        <taxon>Actinomycetes</taxon>
        <taxon>Propionibacteriales</taxon>
        <taxon>Propionibacteriaceae</taxon>
        <taxon>Propionibacterium</taxon>
    </lineage>
</organism>
<sequence length="310" mass="32809">MLVAKGIIKSYGNLKVLRGVDLSVERGQILGLMGVNGAGKTTLISILAGLTRPDAGDVHIGGVDLLRHRRQAARHIGVAPQALGIYPTLTVQENLDCFAGLAGYSGRKARSRTAEIARLMGLQDLLDRPAGHLSGGQQRRLHTGMALLGHPDVLFLDEPTVGSDVQSREVLLSIVTHMANEGTAVIYTTHYPAELEQLDATINVLVNGRITVTGSVQEVTGQWASSSIFLHFRGKTPEVDGWKEDRGGLVPIRPVSDPGQMLGQTLSTLGAAAGGLDDVRITRPSLEAAYLAITGDHALAEKEASDVVAA</sequence>
<dbReference type="InterPro" id="IPR027417">
    <property type="entry name" value="P-loop_NTPase"/>
</dbReference>